<dbReference type="eggNOG" id="COG1917">
    <property type="taxonomic scope" value="Bacteria"/>
</dbReference>
<evidence type="ECO:0000313" key="3">
    <source>
        <dbReference type="Proteomes" id="UP000002524"/>
    </source>
</evidence>
<dbReference type="Gene3D" id="2.60.120.10">
    <property type="entry name" value="Jelly Rolls"/>
    <property type="match status" value="1"/>
</dbReference>
<dbReference type="KEGG" id="dra:DR_0595"/>
<dbReference type="SMR" id="Q9RWS0"/>
<organism evidence="2 3">
    <name type="scientific">Deinococcus radiodurans (strain ATCC 13939 / DSM 20539 / JCM 16871 / CCUG 27074 / LMG 4051 / NBRC 15346 / NCIMB 9279 / VKM B-1422 / R1)</name>
    <dbReference type="NCBI Taxonomy" id="243230"/>
    <lineage>
        <taxon>Bacteria</taxon>
        <taxon>Thermotogati</taxon>
        <taxon>Deinococcota</taxon>
        <taxon>Deinococci</taxon>
        <taxon>Deinococcales</taxon>
        <taxon>Deinococcaceae</taxon>
        <taxon>Deinococcus</taxon>
    </lineage>
</organism>
<proteinExistence type="predicted"/>
<dbReference type="EMBL" id="AE000513">
    <property type="protein sequence ID" value="AAF10175.1"/>
    <property type="molecule type" value="Genomic_DNA"/>
</dbReference>
<dbReference type="HOGENOM" id="CLU_1324609_0_0_0"/>
<accession>Q9RWS0</accession>
<dbReference type="STRING" id="243230.DR_0595"/>
<dbReference type="InterPro" id="IPR025979">
    <property type="entry name" value="ChrR-like_cupin_dom"/>
</dbReference>
<name>Q9RWS0_DEIRA</name>
<dbReference type="CDD" id="cd06989">
    <property type="entry name" value="cupin_DRT102"/>
    <property type="match status" value="1"/>
</dbReference>
<dbReference type="InterPro" id="IPR011051">
    <property type="entry name" value="RmlC_Cupin_sf"/>
</dbReference>
<dbReference type="Proteomes" id="UP000002524">
    <property type="component" value="Chromosome 1"/>
</dbReference>
<dbReference type="InParanoid" id="Q9RWS0"/>
<protein>
    <recommendedName>
        <fullName evidence="1">ChrR-like cupin domain-containing protein</fullName>
    </recommendedName>
</protein>
<dbReference type="EnsemblBacteria" id="AAF10175">
    <property type="protein sequence ID" value="AAF10175"/>
    <property type="gene ID" value="DR_0595"/>
</dbReference>
<dbReference type="OrthoDB" id="1433532at2"/>
<gene>
    <name evidence="2" type="ordered locus">DR_0595</name>
</gene>
<dbReference type="Pfam" id="PF12973">
    <property type="entry name" value="Cupin_7"/>
    <property type="match status" value="1"/>
</dbReference>
<evidence type="ECO:0000313" key="2">
    <source>
        <dbReference type="EMBL" id="AAF10175.1"/>
    </source>
</evidence>
<sequence length="207" mass="22602">MCYTPACLFSRVLHSSTRWRGGRVVECVALEKRSTRKGTVGSNPTLFAKKEAPRPAQQAGFSFVDSVSQVSGAAIVQPMTRFAWTPETIPWQETAPDGTRYALLEGVREAGTFTYAFFLPAGFWDEAHWHSTDARVFVMQGELRLGYGDRLDKEAATSYPAGSALLVPAEHRHHDGAEVDTLILGVASGSWFTRYVNSANQGSAGTV</sequence>
<reference evidence="2 3" key="1">
    <citation type="journal article" date="1999" name="Science">
        <title>Genome sequence of the radioresistant bacterium Deinococcus radiodurans R1.</title>
        <authorList>
            <person name="White O."/>
            <person name="Eisen J.A."/>
            <person name="Heidelberg J.F."/>
            <person name="Hickey E.K."/>
            <person name="Peterson J.D."/>
            <person name="Dodson R.J."/>
            <person name="Haft D.H."/>
            <person name="Gwinn M.L."/>
            <person name="Nelson W.C."/>
            <person name="Richardson D.L."/>
            <person name="Moffat K.S."/>
            <person name="Qin H."/>
            <person name="Jiang L."/>
            <person name="Pamphile W."/>
            <person name="Crosby M."/>
            <person name="Shen M."/>
            <person name="Vamathevan J.J."/>
            <person name="Lam P."/>
            <person name="McDonald L."/>
            <person name="Utterback T."/>
            <person name="Zalewski C."/>
            <person name="Makarova K.S."/>
            <person name="Aravind L."/>
            <person name="Daly M.J."/>
            <person name="Minton K.W."/>
            <person name="Fleischmann R.D."/>
            <person name="Ketchum K.A."/>
            <person name="Nelson K.E."/>
            <person name="Salzberg S."/>
            <person name="Smith H.O."/>
            <person name="Venter J.C."/>
            <person name="Fraser C.M."/>
        </authorList>
    </citation>
    <scope>NUCLEOTIDE SEQUENCE [LARGE SCALE GENOMIC DNA]</scope>
    <source>
        <strain evidence="3">ATCC 13939 / DSM 20539 / JCM 16871 / LMG 4051 / NBRC 15346 / NCIMB 9279 / R1 / VKM B-1422</strain>
    </source>
</reference>
<dbReference type="AlphaFoldDB" id="Q9RWS0"/>
<dbReference type="PaxDb" id="243230-DR_0595"/>
<dbReference type="PIR" id="C75501">
    <property type="entry name" value="C75501"/>
</dbReference>
<dbReference type="SUPFAM" id="SSF51182">
    <property type="entry name" value="RmlC-like cupins"/>
    <property type="match status" value="1"/>
</dbReference>
<keyword evidence="3" id="KW-1185">Reference proteome</keyword>
<dbReference type="InterPro" id="IPR014710">
    <property type="entry name" value="RmlC-like_jellyroll"/>
</dbReference>
<feature type="domain" description="ChrR-like cupin" evidence="1">
    <location>
        <begin position="82"/>
        <end position="188"/>
    </location>
</feature>
<evidence type="ECO:0000259" key="1">
    <source>
        <dbReference type="Pfam" id="PF12973"/>
    </source>
</evidence>